<gene>
    <name evidence="1" type="ORF">ACFFJC_11300</name>
</gene>
<dbReference type="Proteomes" id="UP001589798">
    <property type="component" value="Unassembled WGS sequence"/>
</dbReference>
<comment type="caution">
    <text evidence="1">The sequence shown here is derived from an EMBL/GenBank/DDBJ whole genome shotgun (WGS) entry which is preliminary data.</text>
</comment>
<dbReference type="Gene3D" id="3.60.15.10">
    <property type="entry name" value="Ribonuclease Z/Hydroxyacylglutathione hydrolase-like"/>
    <property type="match status" value="1"/>
</dbReference>
<name>A0ABV6CVV5_9SPHN</name>
<sequence length="227" mass="24172">MTITQLRALADSVEGARPVALHAESIGMRREMRNMLVAASGLRSVTCWTRVYTLDVPGTGPVVIGSGALGGLRAEDFDQRRPAAQARVAHALAHASRVLPLGGAEPSLGHTTAPHAVAAGLVVIPMPGIAPGARMVYARLAGAREYLFTGDIARTDLNWREMRLPARLAAPHQSRAQRAENLAWLTTINALHRAAPQMVILAGSDIRETPFSARTLSDQPGGTSDWP</sequence>
<accession>A0ABV6CVV5</accession>
<evidence type="ECO:0008006" key="3">
    <source>
        <dbReference type="Google" id="ProtNLM"/>
    </source>
</evidence>
<reference evidence="1 2" key="1">
    <citation type="submission" date="2024-09" db="EMBL/GenBank/DDBJ databases">
        <authorList>
            <person name="Sun Q."/>
            <person name="Mori K."/>
        </authorList>
    </citation>
    <scope>NUCLEOTIDE SEQUENCE [LARGE SCALE GENOMIC DNA]</scope>
    <source>
        <strain evidence="1 2">CCM 7706</strain>
    </source>
</reference>
<evidence type="ECO:0000313" key="2">
    <source>
        <dbReference type="Proteomes" id="UP001589798"/>
    </source>
</evidence>
<keyword evidence="2" id="KW-1185">Reference proteome</keyword>
<protein>
    <recommendedName>
        <fullName evidence="3">Amidohydrolase-related domain-containing protein</fullName>
    </recommendedName>
</protein>
<evidence type="ECO:0000313" key="1">
    <source>
        <dbReference type="EMBL" id="MFC0204859.1"/>
    </source>
</evidence>
<dbReference type="EMBL" id="JBHLWK010000013">
    <property type="protein sequence ID" value="MFC0204859.1"/>
    <property type="molecule type" value="Genomic_DNA"/>
</dbReference>
<dbReference type="InterPro" id="IPR036866">
    <property type="entry name" value="RibonucZ/Hydroxyglut_hydro"/>
</dbReference>
<proteinExistence type="predicted"/>
<dbReference type="RefSeq" id="WP_379487620.1">
    <property type="nucleotide sequence ID" value="NZ_JBHLWK010000013.1"/>
</dbReference>
<organism evidence="1 2">
    <name type="scientific">Novosphingobium soli</name>
    <dbReference type="NCBI Taxonomy" id="574956"/>
    <lineage>
        <taxon>Bacteria</taxon>
        <taxon>Pseudomonadati</taxon>
        <taxon>Pseudomonadota</taxon>
        <taxon>Alphaproteobacteria</taxon>
        <taxon>Sphingomonadales</taxon>
        <taxon>Sphingomonadaceae</taxon>
        <taxon>Novosphingobium</taxon>
    </lineage>
</organism>